<feature type="transmembrane region" description="Helical" evidence="1">
    <location>
        <begin position="131"/>
        <end position="155"/>
    </location>
</feature>
<evidence type="ECO:0000256" key="1">
    <source>
        <dbReference type="SAM" id="Phobius"/>
    </source>
</evidence>
<dbReference type="Gene3D" id="6.10.110.10">
    <property type="match status" value="1"/>
</dbReference>
<name>A0AAN8EWM2_9EURO</name>
<keyword evidence="1" id="KW-0812">Transmembrane</keyword>
<evidence type="ECO:0000313" key="3">
    <source>
        <dbReference type="Proteomes" id="UP001316803"/>
    </source>
</evidence>
<dbReference type="AlphaFoldDB" id="A0AAN8EWM2"/>
<comment type="caution">
    <text evidence="2">The sequence shown here is derived from an EMBL/GenBank/DDBJ whole genome shotgun (WGS) entry which is preliminary data.</text>
</comment>
<evidence type="ECO:0000313" key="2">
    <source>
        <dbReference type="EMBL" id="KAK5953713.1"/>
    </source>
</evidence>
<reference evidence="2 3" key="1">
    <citation type="submission" date="2022-12" db="EMBL/GenBank/DDBJ databases">
        <title>Genomic features and morphological characterization of a novel Knufia sp. strain isolated from spacecraft assembly facility.</title>
        <authorList>
            <person name="Teixeira M."/>
            <person name="Chander A.M."/>
            <person name="Stajich J.E."/>
            <person name="Venkateswaran K."/>
        </authorList>
    </citation>
    <scope>NUCLEOTIDE SEQUENCE [LARGE SCALE GENOMIC DNA]</scope>
    <source>
        <strain evidence="2 3">FJI-L2-BK-P2</strain>
    </source>
</reference>
<accession>A0AAN8EWM2</accession>
<dbReference type="EMBL" id="JAKLMC020000010">
    <property type="protein sequence ID" value="KAK5953713.1"/>
    <property type="molecule type" value="Genomic_DNA"/>
</dbReference>
<keyword evidence="1" id="KW-1133">Transmembrane helix</keyword>
<dbReference type="InterPro" id="IPR038213">
    <property type="entry name" value="IFI6/IFI27-like_sf"/>
</dbReference>
<protein>
    <submittedName>
        <fullName evidence="2">Uncharacterized protein</fullName>
    </submittedName>
</protein>
<organism evidence="2 3">
    <name type="scientific">Knufia fluminis</name>
    <dbReference type="NCBI Taxonomy" id="191047"/>
    <lineage>
        <taxon>Eukaryota</taxon>
        <taxon>Fungi</taxon>
        <taxon>Dikarya</taxon>
        <taxon>Ascomycota</taxon>
        <taxon>Pezizomycotina</taxon>
        <taxon>Eurotiomycetes</taxon>
        <taxon>Chaetothyriomycetidae</taxon>
        <taxon>Chaetothyriales</taxon>
        <taxon>Trichomeriaceae</taxon>
        <taxon>Knufia</taxon>
    </lineage>
</organism>
<sequence>MAATMSSKLLAPLLTCLGVNRKPRTRINDEKASYKPKYTDNELKDDEVEPAASRFVSILLKAGTDNPSDPQFQAALKDTTSTYGYYDKLAEWIFLKLDDALRRGVTLGKAVKAAAEKAAEAAVGFAKEHPVYFTIIALGILVLIAPWVLEVLGFAELGPIEGRSFPAKSYRTNQDLANSAPGSFAAIWQARYAGYVPKGSLFSYFQRLGMVWH</sequence>
<keyword evidence="3" id="KW-1185">Reference proteome</keyword>
<keyword evidence="1" id="KW-0472">Membrane</keyword>
<proteinExistence type="predicted"/>
<dbReference type="Proteomes" id="UP001316803">
    <property type="component" value="Unassembled WGS sequence"/>
</dbReference>
<gene>
    <name evidence="2" type="ORF">OHC33_004982</name>
</gene>